<reference evidence="2" key="1">
    <citation type="submission" date="2024-06" db="EMBL/GenBank/DDBJ databases">
        <authorList>
            <consortium name="consrtm"/>
            <person name="Uemura M."/>
            <person name="Terahara T."/>
        </authorList>
    </citation>
    <scope>NUCLEOTIDE SEQUENCE</scope>
    <source>
        <strain evidence="2">KM77-8</strain>
    </source>
</reference>
<sequence>MQTLVTVVREGGQPQDVVVATDDTATAGDVARALADALGGTGLPAGPAGNVVALPYGHGVAAAGTPYLWADGERCDPQPPPPPYSRTVCGSPSTTRSARCCARANRSDRTN</sequence>
<reference evidence="2" key="2">
    <citation type="submission" date="2024-07" db="EMBL/GenBank/DDBJ databases">
        <title>Streptomyces haneummycinica sp. nov., a new antibiotic-producing actinobacterium isolated from marine sediment.</title>
        <authorList>
            <person name="Uemura M."/>
            <person name="Hamada M."/>
            <person name="Hirano S."/>
            <person name="Kobayashi K."/>
            <person name="Ohshiro T."/>
            <person name="Kobayashi T."/>
            <person name="Terahara T."/>
        </authorList>
    </citation>
    <scope>NUCLEOTIDE SEQUENCE</scope>
    <source>
        <strain evidence="2">KM77-8</strain>
    </source>
</reference>
<name>A0AAT9HA69_9ACTN</name>
<dbReference type="EMBL" id="AP035768">
    <property type="protein sequence ID" value="BFO14284.1"/>
    <property type="molecule type" value="Genomic_DNA"/>
</dbReference>
<evidence type="ECO:0000313" key="2">
    <source>
        <dbReference type="EMBL" id="BFO14284.1"/>
    </source>
</evidence>
<gene>
    <name evidence="2" type="ORF">SHKM778_06720</name>
</gene>
<protein>
    <submittedName>
        <fullName evidence="2">Uncharacterized protein</fullName>
    </submittedName>
</protein>
<dbReference type="AlphaFoldDB" id="A0AAT9HA69"/>
<evidence type="ECO:0000256" key="1">
    <source>
        <dbReference type="SAM" id="MobiDB-lite"/>
    </source>
</evidence>
<feature type="region of interest" description="Disordered" evidence="1">
    <location>
        <begin position="72"/>
        <end position="111"/>
    </location>
</feature>
<feature type="compositionally biased region" description="Low complexity" evidence="1">
    <location>
        <begin position="93"/>
        <end position="104"/>
    </location>
</feature>
<accession>A0AAT9HA69</accession>
<organism evidence="2">
    <name type="scientific">Streptomyces haneummycinicus</name>
    <dbReference type="NCBI Taxonomy" id="3074435"/>
    <lineage>
        <taxon>Bacteria</taxon>
        <taxon>Bacillati</taxon>
        <taxon>Actinomycetota</taxon>
        <taxon>Actinomycetes</taxon>
        <taxon>Kitasatosporales</taxon>
        <taxon>Streptomycetaceae</taxon>
        <taxon>Streptomyces</taxon>
    </lineage>
</organism>
<proteinExistence type="predicted"/>